<comment type="caution">
    <text evidence="2">The sequence shown here is derived from an EMBL/GenBank/DDBJ whole genome shotgun (WGS) entry which is preliminary data.</text>
</comment>
<evidence type="ECO:0000313" key="3">
    <source>
        <dbReference type="Proteomes" id="UP001150062"/>
    </source>
</evidence>
<protein>
    <submittedName>
        <fullName evidence="2">Uncharacterized protein</fullName>
    </submittedName>
</protein>
<dbReference type="Proteomes" id="UP001150062">
    <property type="component" value="Unassembled WGS sequence"/>
</dbReference>
<keyword evidence="3" id="KW-1185">Reference proteome</keyword>
<dbReference type="EMBL" id="JAOAOG010000073">
    <property type="protein sequence ID" value="KAJ6250999.1"/>
    <property type="molecule type" value="Genomic_DNA"/>
</dbReference>
<sequence length="422" mass="48891">MMYSIANQPKDTFRRRITRSTKQMNCRNSDTNCNTIGIFQYCDVTLQDILEKAPEHMVYNSCFQFYVPIDVISYSNEKVINRCIWAANNNRYSSNTDLVPLIIHSSIYVPTNEKKKKKKINCHGNPVGLIVSFQFIPDLSPKYLMKRKNGIRSRYCSKSSDKVVMIRDVNYLQSQSQVPTNFFEIEDLPNYVSSVTPPKEESQKNHMIETAMLDNFNPNLAIDFTLLNGNSAINRKRKSQLISVCKKKSKKIIIRKRVKSNKKRKTINKQTKVKTTTKKTETVTKKELQVQKENKNVFQQNHSPEANNEQQIKIVNTNENVSFFKEQFPNNCKNNTGLSVDILNLHYETSVSTSVETTYLSSVNHDLWDTFQVPTLYSDDSVISPLEQYQFGFNNDFSSLKNDLVFEEILPYSYGYDSAFIY</sequence>
<feature type="region of interest" description="Disordered" evidence="1">
    <location>
        <begin position="259"/>
        <end position="280"/>
    </location>
</feature>
<gene>
    <name evidence="2" type="ORF">M0813_15819</name>
</gene>
<evidence type="ECO:0000256" key="1">
    <source>
        <dbReference type="SAM" id="MobiDB-lite"/>
    </source>
</evidence>
<feature type="compositionally biased region" description="Basic residues" evidence="1">
    <location>
        <begin position="259"/>
        <end position="277"/>
    </location>
</feature>
<organism evidence="2 3">
    <name type="scientific">Anaeramoeba flamelloides</name>
    <dbReference type="NCBI Taxonomy" id="1746091"/>
    <lineage>
        <taxon>Eukaryota</taxon>
        <taxon>Metamonada</taxon>
        <taxon>Anaeramoebidae</taxon>
        <taxon>Anaeramoeba</taxon>
    </lineage>
</organism>
<proteinExistence type="predicted"/>
<evidence type="ECO:0000313" key="2">
    <source>
        <dbReference type="EMBL" id="KAJ6250999.1"/>
    </source>
</evidence>
<name>A0ABQ8Z279_9EUKA</name>
<accession>A0ABQ8Z279</accession>
<reference evidence="2" key="1">
    <citation type="submission" date="2022-08" db="EMBL/GenBank/DDBJ databases">
        <title>Novel sulfate-reducing endosymbionts in the free-living metamonad Anaeramoeba.</title>
        <authorList>
            <person name="Jerlstrom-Hultqvist J."/>
            <person name="Cepicka I."/>
            <person name="Gallot-Lavallee L."/>
            <person name="Salas-Leiva D."/>
            <person name="Curtis B.A."/>
            <person name="Zahonova K."/>
            <person name="Pipaliya S."/>
            <person name="Dacks J."/>
            <person name="Roger A.J."/>
        </authorList>
    </citation>
    <scope>NUCLEOTIDE SEQUENCE</scope>
    <source>
        <strain evidence="2">Schooner1</strain>
    </source>
</reference>